<keyword evidence="1" id="KW-0853">WD repeat</keyword>
<feature type="repeat" description="WD" evidence="1">
    <location>
        <begin position="86"/>
        <end position="118"/>
    </location>
</feature>
<dbReference type="InterPro" id="IPR051959">
    <property type="entry name" value="PAK1-Kinase_Regulator"/>
</dbReference>
<dbReference type="Proteomes" id="UP000001460">
    <property type="component" value="Unassembled WGS sequence"/>
</dbReference>
<dbReference type="SMART" id="SM00320">
    <property type="entry name" value="WD40"/>
    <property type="match status" value="4"/>
</dbReference>
<dbReference type="VEuPathDB" id="CryptoDB:CMU_015850"/>
<dbReference type="OrthoDB" id="308449at2759"/>
<dbReference type="eggNOG" id="KOG0294">
    <property type="taxonomic scope" value="Eukaryota"/>
</dbReference>
<evidence type="ECO:0008006" key="4">
    <source>
        <dbReference type="Google" id="ProtNLM"/>
    </source>
</evidence>
<organism evidence="2 3">
    <name type="scientific">Cryptosporidium muris (strain RN66)</name>
    <dbReference type="NCBI Taxonomy" id="441375"/>
    <lineage>
        <taxon>Eukaryota</taxon>
        <taxon>Sar</taxon>
        <taxon>Alveolata</taxon>
        <taxon>Apicomplexa</taxon>
        <taxon>Conoidasida</taxon>
        <taxon>Coccidia</taxon>
        <taxon>Eucoccidiorida</taxon>
        <taxon>Eimeriorina</taxon>
        <taxon>Cryptosporidiidae</taxon>
        <taxon>Cryptosporidium</taxon>
    </lineage>
</organism>
<dbReference type="PROSITE" id="PS50082">
    <property type="entry name" value="WD_REPEATS_2"/>
    <property type="match status" value="2"/>
</dbReference>
<dbReference type="InterPro" id="IPR015943">
    <property type="entry name" value="WD40/YVTN_repeat-like_dom_sf"/>
</dbReference>
<dbReference type="AlphaFoldDB" id="B6ACI4"/>
<dbReference type="PROSITE" id="PS50294">
    <property type="entry name" value="WD_REPEATS_REGION"/>
    <property type="match status" value="1"/>
</dbReference>
<dbReference type="Pfam" id="PF00400">
    <property type="entry name" value="WD40"/>
    <property type="match status" value="2"/>
</dbReference>
<dbReference type="RefSeq" id="XP_002140187.1">
    <property type="nucleotide sequence ID" value="XM_002140151.1"/>
</dbReference>
<protein>
    <recommendedName>
        <fullName evidence="4">WD domain, G-beta repeat-containing protein</fullName>
    </recommendedName>
</protein>
<keyword evidence="3" id="KW-1185">Reference proteome</keyword>
<dbReference type="InterPro" id="IPR036322">
    <property type="entry name" value="WD40_repeat_dom_sf"/>
</dbReference>
<dbReference type="Gene3D" id="2.130.10.10">
    <property type="entry name" value="YVTN repeat-like/Quinoprotein amine dehydrogenase"/>
    <property type="match status" value="2"/>
</dbReference>
<reference evidence="2" key="1">
    <citation type="submission" date="2008-06" db="EMBL/GenBank/DDBJ databases">
        <authorList>
            <person name="Lorenzi H."/>
            <person name="Inman J."/>
            <person name="Miller J."/>
            <person name="Schobel S."/>
            <person name="Amedeo P."/>
            <person name="Caler E.V."/>
            <person name="da Silva J."/>
        </authorList>
    </citation>
    <scope>NUCLEOTIDE SEQUENCE [LARGE SCALE GENOMIC DNA]</scope>
    <source>
        <strain evidence="2">RN66</strain>
    </source>
</reference>
<dbReference type="GeneID" id="6995305"/>
<sequence length="375" mass="43146">MSENRSHCLLIAGTYDGYIVGLEIKNNQELQQNNIPNLYLHPIFAFKAHSSSIRDISANEHFLLTASSDETMRIYNLITRCDSGILTKHQGNINKIILSPKSKYMISCGEDKLICLWNCINWQPLLELSEIHKFNPISVDFHPSMRLALSIDQYGTICLIDLIKGCCSLTTTAHILGPNIPNITHKSKYGFINKINFNRDGYLYAIISQFNIIVYSLTECNKYVNLFVIPSKLTITAFSWISNNFIIVGFSDGSIKFFYVTLNEFLEIKIIFNYSKFENNKQNLHRIKGIIPIYVAENIIYNGFLGICDSNGLFILFSYIIDQDYPHFILNLKCCDSYNFDTRITCSCISSNYLNIIYENKKKKIKNKNIKKKED</sequence>
<dbReference type="InterPro" id="IPR001680">
    <property type="entry name" value="WD40_rpt"/>
</dbReference>
<gene>
    <name evidence="2" type="ORF">CMU_015850</name>
</gene>
<dbReference type="STRING" id="441375.B6ACI4"/>
<dbReference type="PANTHER" id="PTHR44675">
    <property type="entry name" value="PAK1 INTERACTING PROTEIN 1"/>
    <property type="match status" value="1"/>
</dbReference>
<evidence type="ECO:0000313" key="2">
    <source>
        <dbReference type="EMBL" id="EEA05838.1"/>
    </source>
</evidence>
<proteinExistence type="predicted"/>
<dbReference type="EMBL" id="DS989728">
    <property type="protein sequence ID" value="EEA05838.1"/>
    <property type="molecule type" value="Genomic_DNA"/>
</dbReference>
<dbReference type="SUPFAM" id="SSF50978">
    <property type="entry name" value="WD40 repeat-like"/>
    <property type="match status" value="1"/>
</dbReference>
<evidence type="ECO:0000313" key="3">
    <source>
        <dbReference type="Proteomes" id="UP000001460"/>
    </source>
</evidence>
<feature type="repeat" description="WD" evidence="1">
    <location>
        <begin position="46"/>
        <end position="77"/>
    </location>
</feature>
<dbReference type="OMA" id="CELEIMD"/>
<dbReference type="PANTHER" id="PTHR44675:SF1">
    <property type="entry name" value="P21-ACTIVATED PROTEIN KINASE-INTERACTING PROTEIN 1"/>
    <property type="match status" value="1"/>
</dbReference>
<name>B6ACI4_CRYMR</name>
<evidence type="ECO:0000256" key="1">
    <source>
        <dbReference type="PROSITE-ProRule" id="PRU00221"/>
    </source>
</evidence>
<accession>B6ACI4</accession>